<protein>
    <submittedName>
        <fullName evidence="1">DUF1905 domain-containing protein</fullName>
    </submittedName>
</protein>
<keyword evidence="2" id="KW-1185">Reference proteome</keyword>
<reference evidence="1 2" key="1">
    <citation type="submission" date="2018-07" db="EMBL/GenBank/DDBJ databases">
        <title>Arthrobacter sp. nov., isolated from raw cow's milk with high bacterial count.</title>
        <authorList>
            <person name="Hahne J."/>
            <person name="Isele D."/>
            <person name="Lipski A."/>
        </authorList>
    </citation>
    <scope>NUCLEOTIDE SEQUENCE [LARGE SCALE GENOMIC DNA]</scope>
    <source>
        <strain evidence="1 2">JZ R-183</strain>
    </source>
</reference>
<dbReference type="Gene3D" id="2.40.30.100">
    <property type="entry name" value="AF2212/PG0164-like"/>
    <property type="match status" value="1"/>
</dbReference>
<dbReference type="Pfam" id="PF13376">
    <property type="entry name" value="OmdA"/>
    <property type="match status" value="1"/>
</dbReference>
<accession>A0A496PM13</accession>
<dbReference type="Pfam" id="PF08922">
    <property type="entry name" value="DUF1905"/>
    <property type="match status" value="1"/>
</dbReference>
<dbReference type="InterPro" id="IPR037079">
    <property type="entry name" value="AF2212/PG0164-like_sf"/>
</dbReference>
<comment type="caution">
    <text evidence="1">The sequence shown here is derived from an EMBL/GenBank/DDBJ whole genome shotgun (WGS) entry which is preliminary data.</text>
</comment>
<evidence type="ECO:0000313" key="1">
    <source>
        <dbReference type="EMBL" id="RKW71562.1"/>
    </source>
</evidence>
<dbReference type="AlphaFoldDB" id="A0A496PM13"/>
<proteinExistence type="predicted"/>
<dbReference type="SUPFAM" id="SSF141694">
    <property type="entry name" value="AF2212/PG0164-like"/>
    <property type="match status" value="1"/>
</dbReference>
<dbReference type="EMBL" id="QQXL01000001">
    <property type="protein sequence ID" value="RKW71562.1"/>
    <property type="molecule type" value="Genomic_DNA"/>
</dbReference>
<organism evidence="1 2">
    <name type="scientific">Galactobacter caseinivorans</name>
    <dbReference type="NCBI Taxonomy" id="2676123"/>
    <lineage>
        <taxon>Bacteria</taxon>
        <taxon>Bacillati</taxon>
        <taxon>Actinomycetota</taxon>
        <taxon>Actinomycetes</taxon>
        <taxon>Micrococcales</taxon>
        <taxon>Micrococcaceae</taxon>
        <taxon>Galactobacter</taxon>
    </lineage>
</organism>
<sequence>MSELRLNITLETRGPATAILLGDEQVAELSTAKAFPVIVSIGDATARLRLARMGGENMIGLSKANRSLLGVETGDTVDVVITPDLAERTAELPAELVAALAADGVARRAFESLSLSRRKEMARSVSEAKQEATRERRLAKVVQELLAL</sequence>
<evidence type="ECO:0000313" key="2">
    <source>
        <dbReference type="Proteomes" id="UP000273119"/>
    </source>
</evidence>
<dbReference type="InterPro" id="IPR015018">
    <property type="entry name" value="DUF1905"/>
</dbReference>
<name>A0A496PM13_9MICC</name>
<dbReference type="Proteomes" id="UP000273119">
    <property type="component" value="Unassembled WGS sequence"/>
</dbReference>
<dbReference type="RefSeq" id="WP_121483825.1">
    <property type="nucleotide sequence ID" value="NZ_QQXL01000001.1"/>
</dbReference>
<gene>
    <name evidence="1" type="ORF">DWQ67_01575</name>
</gene>